<dbReference type="EMBL" id="SFCI01000803">
    <property type="protein sequence ID" value="TFY77878.1"/>
    <property type="molecule type" value="Genomic_DNA"/>
</dbReference>
<keyword evidence="3" id="KW-1185">Reference proteome</keyword>
<name>A0A4Y9ZWL1_9AGAM</name>
<evidence type="ECO:0000313" key="2">
    <source>
        <dbReference type="EMBL" id="TFY77878.1"/>
    </source>
</evidence>
<evidence type="ECO:0000256" key="1">
    <source>
        <dbReference type="SAM" id="MobiDB-lite"/>
    </source>
</evidence>
<dbReference type="OrthoDB" id="3341102at2759"/>
<comment type="caution">
    <text evidence="2">The sequence shown here is derived from an EMBL/GenBank/DDBJ whole genome shotgun (WGS) entry which is preliminary data.</text>
</comment>
<dbReference type="Proteomes" id="UP000298061">
    <property type="component" value="Unassembled WGS sequence"/>
</dbReference>
<sequence>MLLKVKRTQEIGVPLALADISAIMICMIKVNTPDIFLKAAKDGSFFRCSDSFVRKFLRLNHWSRRKPTKAAQKLPDDVQDQCRKSFFRQVLTIRNDGVKAYLRANSDQTQSPYAQGTGSTWNESGVKQVAVVGAEEKRAFTLMVGVTASGYVLPFQAIYKGKTILSLPVKAKSDRNSWTRAHELDFCFEPSGTETYWSTITTMKSYVDNILAPYFTRARADHGDPLDQTAIWRIDAWSVHRHSRICRRRTGFVWAELSKFTSTAQPPSRGEPPPDDDVEREFDDDLAMPSSVLRDQMFSSKTAGTGFVENEAGEMMPMSISKTLEDDAADSDHEFAIPSGADISASVDELAAAAGSEPVEMGCGKQLKWQNQLYSDENLKFWEA</sequence>
<organism evidence="2 3">
    <name type="scientific">Hericium alpestre</name>
    <dbReference type="NCBI Taxonomy" id="135208"/>
    <lineage>
        <taxon>Eukaryota</taxon>
        <taxon>Fungi</taxon>
        <taxon>Dikarya</taxon>
        <taxon>Basidiomycota</taxon>
        <taxon>Agaricomycotina</taxon>
        <taxon>Agaricomycetes</taxon>
        <taxon>Russulales</taxon>
        <taxon>Hericiaceae</taxon>
        <taxon>Hericium</taxon>
    </lineage>
</organism>
<reference evidence="2 3" key="1">
    <citation type="submission" date="2019-02" db="EMBL/GenBank/DDBJ databases">
        <title>Genome sequencing of the rare red list fungi Hericium alpestre (H. flagellum).</title>
        <authorList>
            <person name="Buettner E."/>
            <person name="Kellner H."/>
        </authorList>
    </citation>
    <scope>NUCLEOTIDE SEQUENCE [LARGE SCALE GENOMIC DNA]</scope>
    <source>
        <strain evidence="2 3">DSM 108284</strain>
    </source>
</reference>
<accession>A0A4Y9ZWL1</accession>
<feature type="region of interest" description="Disordered" evidence="1">
    <location>
        <begin position="262"/>
        <end position="281"/>
    </location>
</feature>
<protein>
    <recommendedName>
        <fullName evidence="4">DDE-1 domain-containing protein</fullName>
    </recommendedName>
</protein>
<proteinExistence type="predicted"/>
<dbReference type="AlphaFoldDB" id="A0A4Y9ZWL1"/>
<evidence type="ECO:0000313" key="3">
    <source>
        <dbReference type="Proteomes" id="UP000298061"/>
    </source>
</evidence>
<gene>
    <name evidence="2" type="ORF">EWM64_g6135</name>
</gene>
<evidence type="ECO:0008006" key="4">
    <source>
        <dbReference type="Google" id="ProtNLM"/>
    </source>
</evidence>